<dbReference type="AlphaFoldDB" id="A0A4C1U930"/>
<gene>
    <name evidence="1" type="ORF">EVAR_13589_1</name>
</gene>
<reference evidence="1 2" key="1">
    <citation type="journal article" date="2019" name="Commun. Biol.">
        <title>The bagworm genome reveals a unique fibroin gene that provides high tensile strength.</title>
        <authorList>
            <person name="Kono N."/>
            <person name="Nakamura H."/>
            <person name="Ohtoshi R."/>
            <person name="Tomita M."/>
            <person name="Numata K."/>
            <person name="Arakawa K."/>
        </authorList>
    </citation>
    <scope>NUCLEOTIDE SEQUENCE [LARGE SCALE GENOMIC DNA]</scope>
</reference>
<protein>
    <submittedName>
        <fullName evidence="1">Uncharacterized protein</fullName>
    </submittedName>
</protein>
<dbReference type="EMBL" id="BGZK01000143">
    <property type="protein sequence ID" value="GBP22798.1"/>
    <property type="molecule type" value="Genomic_DNA"/>
</dbReference>
<name>A0A4C1U930_EUMVA</name>
<dbReference type="Proteomes" id="UP000299102">
    <property type="component" value="Unassembled WGS sequence"/>
</dbReference>
<sequence length="119" mass="13108">MQNKSAVTLIVFCRRQPCCTPQTSGCSLHCVRIARHIEEVAEVACIPLHILPHHTFDAVEVWANRSVSFKVNQHKTSSAASSCNRSSVRFLTLTLLSRTISGLGGFSRSGTKSHPLDYL</sequence>
<accession>A0A4C1U930</accession>
<organism evidence="1 2">
    <name type="scientific">Eumeta variegata</name>
    <name type="common">Bagworm moth</name>
    <name type="synonym">Eumeta japonica</name>
    <dbReference type="NCBI Taxonomy" id="151549"/>
    <lineage>
        <taxon>Eukaryota</taxon>
        <taxon>Metazoa</taxon>
        <taxon>Ecdysozoa</taxon>
        <taxon>Arthropoda</taxon>
        <taxon>Hexapoda</taxon>
        <taxon>Insecta</taxon>
        <taxon>Pterygota</taxon>
        <taxon>Neoptera</taxon>
        <taxon>Endopterygota</taxon>
        <taxon>Lepidoptera</taxon>
        <taxon>Glossata</taxon>
        <taxon>Ditrysia</taxon>
        <taxon>Tineoidea</taxon>
        <taxon>Psychidae</taxon>
        <taxon>Oiketicinae</taxon>
        <taxon>Eumeta</taxon>
    </lineage>
</organism>
<proteinExistence type="predicted"/>
<evidence type="ECO:0000313" key="1">
    <source>
        <dbReference type="EMBL" id="GBP22798.1"/>
    </source>
</evidence>
<keyword evidence="2" id="KW-1185">Reference proteome</keyword>
<comment type="caution">
    <text evidence="1">The sequence shown here is derived from an EMBL/GenBank/DDBJ whole genome shotgun (WGS) entry which is preliminary data.</text>
</comment>
<evidence type="ECO:0000313" key="2">
    <source>
        <dbReference type="Proteomes" id="UP000299102"/>
    </source>
</evidence>